<comment type="caution">
    <text evidence="2">The sequence shown here is derived from an EMBL/GenBank/DDBJ whole genome shotgun (WGS) entry which is preliminary data.</text>
</comment>
<protein>
    <recommendedName>
        <fullName evidence="4">L1 transposable element RRM domain-containing protein</fullName>
    </recommendedName>
</protein>
<feature type="coiled-coil region" evidence="1">
    <location>
        <begin position="33"/>
        <end position="67"/>
    </location>
</feature>
<dbReference type="AlphaFoldDB" id="A0A6G0SV23"/>
<evidence type="ECO:0000313" key="2">
    <source>
        <dbReference type="EMBL" id="KAE9521814.1"/>
    </source>
</evidence>
<keyword evidence="1" id="KW-0175">Coiled coil</keyword>
<evidence type="ECO:0000256" key="1">
    <source>
        <dbReference type="SAM" id="Coils"/>
    </source>
</evidence>
<reference evidence="2 3" key="1">
    <citation type="submission" date="2019-08" db="EMBL/GenBank/DDBJ databases">
        <title>The genome of the soybean aphid Biotype 1, its phylome, world population structure and adaptation to the North American continent.</title>
        <authorList>
            <person name="Giordano R."/>
            <person name="Donthu R.K."/>
            <person name="Hernandez A.G."/>
            <person name="Wright C.L."/>
            <person name="Zimin A.V."/>
        </authorList>
    </citation>
    <scope>NUCLEOTIDE SEQUENCE [LARGE SCALE GENOMIC DNA]</scope>
    <source>
        <tissue evidence="2">Whole aphids</tissue>
    </source>
</reference>
<organism evidence="2 3">
    <name type="scientific">Aphis glycines</name>
    <name type="common">Soybean aphid</name>
    <dbReference type="NCBI Taxonomy" id="307491"/>
    <lineage>
        <taxon>Eukaryota</taxon>
        <taxon>Metazoa</taxon>
        <taxon>Ecdysozoa</taxon>
        <taxon>Arthropoda</taxon>
        <taxon>Hexapoda</taxon>
        <taxon>Insecta</taxon>
        <taxon>Pterygota</taxon>
        <taxon>Neoptera</taxon>
        <taxon>Paraneoptera</taxon>
        <taxon>Hemiptera</taxon>
        <taxon>Sternorrhyncha</taxon>
        <taxon>Aphidomorpha</taxon>
        <taxon>Aphidoidea</taxon>
        <taxon>Aphididae</taxon>
        <taxon>Aphidini</taxon>
        <taxon>Aphis</taxon>
        <taxon>Aphis</taxon>
    </lineage>
</organism>
<accession>A0A6G0SV23</accession>
<dbReference type="OrthoDB" id="6601214at2759"/>
<gene>
    <name evidence="2" type="ORF">AGLY_017785</name>
</gene>
<sequence length="214" mass="25307">MENQLTEINTSLNELKSSQNKIINSVNEQGKILKNFNKKFEDILEQINKLSTENSELKNRITFLEENFKTSNKGNEIYFEQNIINELFDRQYRAKNIIVYNLPEAVSDSNNINSDENQIKLIINELKLNYKSMKLHRLGRPTNKDRPLKATFSEVNHTFDILRSQSNLRITSLWSNIRISSDRTEKQREIMSNLRKELEYRRNGDETDIIIKIH</sequence>
<keyword evidence="3" id="KW-1185">Reference proteome</keyword>
<dbReference type="Proteomes" id="UP000475862">
    <property type="component" value="Unassembled WGS sequence"/>
</dbReference>
<dbReference type="EMBL" id="VYZN01001977">
    <property type="protein sequence ID" value="KAE9521814.1"/>
    <property type="molecule type" value="Genomic_DNA"/>
</dbReference>
<evidence type="ECO:0000313" key="3">
    <source>
        <dbReference type="Proteomes" id="UP000475862"/>
    </source>
</evidence>
<name>A0A6G0SV23_APHGL</name>
<proteinExistence type="predicted"/>
<evidence type="ECO:0008006" key="4">
    <source>
        <dbReference type="Google" id="ProtNLM"/>
    </source>
</evidence>